<organism evidence="1 2">
    <name type="scientific">Aliishimia ponticola</name>
    <dbReference type="NCBI Taxonomy" id="2499833"/>
    <lineage>
        <taxon>Bacteria</taxon>
        <taxon>Pseudomonadati</taxon>
        <taxon>Pseudomonadota</taxon>
        <taxon>Alphaproteobacteria</taxon>
        <taxon>Rhodobacterales</taxon>
        <taxon>Paracoccaceae</taxon>
        <taxon>Aliishimia</taxon>
    </lineage>
</organism>
<evidence type="ECO:0000313" key="1">
    <source>
        <dbReference type="EMBL" id="THH34802.1"/>
    </source>
</evidence>
<name>A0A4S4N6N8_9RHOB</name>
<dbReference type="AlphaFoldDB" id="A0A4S4N6N8"/>
<protein>
    <recommendedName>
        <fullName evidence="3">Flagellar biosynthesis protein</fullName>
    </recommendedName>
</protein>
<dbReference type="RefSeq" id="WP_211097187.1">
    <property type="nucleotide sequence ID" value="NZ_SRKY01000005.1"/>
</dbReference>
<dbReference type="Proteomes" id="UP000306602">
    <property type="component" value="Unassembled WGS sequence"/>
</dbReference>
<gene>
    <name evidence="1" type="ORF">E4Z66_17725</name>
</gene>
<proteinExistence type="predicted"/>
<evidence type="ECO:0008006" key="3">
    <source>
        <dbReference type="Google" id="ProtNLM"/>
    </source>
</evidence>
<evidence type="ECO:0000313" key="2">
    <source>
        <dbReference type="Proteomes" id="UP000306602"/>
    </source>
</evidence>
<accession>A0A4S4N6N8</accession>
<comment type="caution">
    <text evidence="1">The sequence shown here is derived from an EMBL/GenBank/DDBJ whole genome shotgun (WGS) entry which is preliminary data.</text>
</comment>
<sequence>MMAVAQLFEEFGRDPIPEVEVKPLEVEDVEDLKLKAFEEGYGAGWDDAVTAQVQSGKYVSDALKQNLAALSVTREDVLLSFMQASESLFKEIAAKVLPEVANRVLVDHVVSVLTNAVRQATDQDVSITVAPSEVASVTSRLESEGSDQIEVHGNPQLSPGQAELKLGRIEKQIDLPAMISEISAAIDAFHKSVEEGNSHV</sequence>
<keyword evidence="2" id="KW-1185">Reference proteome</keyword>
<dbReference type="EMBL" id="SRKY01000005">
    <property type="protein sequence ID" value="THH34802.1"/>
    <property type="molecule type" value="Genomic_DNA"/>
</dbReference>
<reference evidence="1 2" key="1">
    <citation type="submission" date="2019-04" db="EMBL/GenBank/DDBJ databases">
        <title>Shimia ponticola sp. nov., isolated from seawater.</title>
        <authorList>
            <person name="Kim Y.-O."/>
            <person name="Yoon J.-H."/>
        </authorList>
    </citation>
    <scope>NUCLEOTIDE SEQUENCE [LARGE SCALE GENOMIC DNA]</scope>
    <source>
        <strain evidence="1 2">MYP11</strain>
    </source>
</reference>